<comment type="pathway">
    <text evidence="4 21">Lipid metabolism; fatty acid biosynthesis.</text>
</comment>
<dbReference type="NCBIfam" id="NF005559">
    <property type="entry name" value="PRK07231.1"/>
    <property type="match status" value="1"/>
</dbReference>
<evidence type="ECO:0000256" key="4">
    <source>
        <dbReference type="ARBA" id="ARBA00005194"/>
    </source>
</evidence>
<keyword evidence="21" id="KW-0276">Fatty acid metabolism</keyword>
<dbReference type="GO" id="GO:0004497">
    <property type="term" value="F:monooxygenase activity"/>
    <property type="evidence" value="ECO:0007669"/>
    <property type="project" value="UniProtKB-KW"/>
</dbReference>
<keyword evidence="11 22" id="KW-0812">Transmembrane</keyword>
<dbReference type="ExpressionAtlas" id="A0A3L6G5G4">
    <property type="expression patterns" value="baseline and differential"/>
</dbReference>
<comment type="pathway">
    <text evidence="3">Secondary metabolite biosynthesis.</text>
</comment>
<comment type="similarity">
    <text evidence="6">Belongs to the cytochrome P450 family.</text>
</comment>
<keyword evidence="21" id="KW-0444">Lipid biosynthesis</keyword>
<dbReference type="Pfam" id="PF00106">
    <property type="entry name" value="adh_short"/>
    <property type="match status" value="1"/>
</dbReference>
<dbReference type="PRINTS" id="PR00081">
    <property type="entry name" value="GDHRDH"/>
</dbReference>
<evidence type="ECO:0000256" key="13">
    <source>
        <dbReference type="ARBA" id="ARBA00022989"/>
    </source>
</evidence>
<keyword evidence="20 21" id="KW-0521">NADP</keyword>
<dbReference type="InterPro" id="IPR011284">
    <property type="entry name" value="3oxo_ACP_reduc"/>
</dbReference>
<dbReference type="InterPro" id="IPR020904">
    <property type="entry name" value="Sc_DH/Rdtase_CS"/>
</dbReference>
<evidence type="ECO:0000259" key="23">
    <source>
        <dbReference type="SMART" id="SM00822"/>
    </source>
</evidence>
<evidence type="ECO:0000256" key="6">
    <source>
        <dbReference type="ARBA" id="ARBA00010617"/>
    </source>
</evidence>
<dbReference type="CDD" id="cd05333">
    <property type="entry name" value="BKR_SDR_c"/>
    <property type="match status" value="1"/>
</dbReference>
<evidence type="ECO:0000256" key="15">
    <source>
        <dbReference type="ARBA" id="ARBA00023004"/>
    </source>
</evidence>
<dbReference type="NCBIfam" id="NF009466">
    <property type="entry name" value="PRK12826.1-2"/>
    <property type="match status" value="1"/>
</dbReference>
<feature type="transmembrane region" description="Helical" evidence="22">
    <location>
        <begin position="21"/>
        <end position="40"/>
    </location>
</feature>
<dbReference type="InterPro" id="IPR002347">
    <property type="entry name" value="SDR_fam"/>
</dbReference>
<dbReference type="PRINTS" id="PR00080">
    <property type="entry name" value="SDRFAMILY"/>
</dbReference>
<dbReference type="GO" id="GO:0020037">
    <property type="term" value="F:heme binding"/>
    <property type="evidence" value="ECO:0007669"/>
    <property type="project" value="InterPro"/>
</dbReference>
<dbReference type="InterPro" id="IPR036396">
    <property type="entry name" value="Cyt_P450_sf"/>
</dbReference>
<comment type="subcellular location">
    <subcellularLocation>
        <location evidence="2">Membrane</location>
    </subcellularLocation>
    <subcellularLocation>
        <location evidence="21">Plastid</location>
        <location evidence="21">Chloroplast</location>
    </subcellularLocation>
    <subcellularLocation>
        <location evidence="21">Plastid</location>
    </subcellularLocation>
    <text evidence="21">And non-photosynthetic plastids.</text>
</comment>
<dbReference type="InterPro" id="IPR036291">
    <property type="entry name" value="NAD(P)-bd_dom_sf"/>
</dbReference>
<dbReference type="FunFam" id="3.40.50.720:FF:000194">
    <property type="entry name" value="3-oxoacyl-[acyl-carrier-protein] reductase, chloroplastic"/>
    <property type="match status" value="1"/>
</dbReference>
<keyword evidence="17 22" id="KW-0472">Membrane</keyword>
<comment type="subunit">
    <text evidence="21">Homotetramer.</text>
</comment>
<comment type="cofactor">
    <cofactor evidence="1">
        <name>heme</name>
        <dbReference type="ChEBI" id="CHEBI:30413"/>
    </cofactor>
</comment>
<evidence type="ECO:0000256" key="11">
    <source>
        <dbReference type="ARBA" id="ARBA00022692"/>
    </source>
</evidence>
<comment type="similarity">
    <text evidence="5 21">Belongs to the short-chain dehydrogenases/reductases (SDR) family.</text>
</comment>
<dbReference type="GO" id="GO:0006633">
    <property type="term" value="P:fatty acid biosynthetic process"/>
    <property type="evidence" value="ECO:0007669"/>
    <property type="project" value="UniProtKB-UniPathway"/>
</dbReference>
<keyword evidence="16 24" id="KW-0503">Monooxygenase</keyword>
<keyword evidence="12" id="KW-0479">Metal-binding</keyword>
<feature type="binding site" evidence="20">
    <location>
        <begin position="715"/>
        <end position="719"/>
    </location>
    <ligand>
        <name>NADP(+)</name>
        <dbReference type="ChEBI" id="CHEBI:58349"/>
    </ligand>
</feature>
<dbReference type="PROSITE" id="PS00086">
    <property type="entry name" value="CYTOCHROME_P450"/>
    <property type="match status" value="1"/>
</dbReference>
<evidence type="ECO:0000256" key="14">
    <source>
        <dbReference type="ARBA" id="ARBA00023002"/>
    </source>
</evidence>
<evidence type="ECO:0000256" key="17">
    <source>
        <dbReference type="ARBA" id="ARBA00023136"/>
    </source>
</evidence>
<name>A0A3L6G5G4_MAIZE</name>
<dbReference type="GO" id="GO:0004316">
    <property type="term" value="F:3-oxoacyl-[acyl-carrier-protein] reductase (NADPH) activity"/>
    <property type="evidence" value="ECO:0007669"/>
    <property type="project" value="UniProtKB-UniRule"/>
</dbReference>
<dbReference type="PANTHER" id="PTHR47955:SF14">
    <property type="entry name" value="OS01G0543600 PROTEIN"/>
    <property type="match status" value="1"/>
</dbReference>
<dbReference type="PROSITE" id="PS00061">
    <property type="entry name" value="ADH_SHORT"/>
    <property type="match status" value="1"/>
</dbReference>
<dbReference type="InterPro" id="IPR001128">
    <property type="entry name" value="Cyt_P450"/>
</dbReference>
<organism evidence="24 25">
    <name type="scientific">Zea mays</name>
    <name type="common">Maize</name>
    <dbReference type="NCBI Taxonomy" id="4577"/>
    <lineage>
        <taxon>Eukaryota</taxon>
        <taxon>Viridiplantae</taxon>
        <taxon>Streptophyta</taxon>
        <taxon>Embryophyta</taxon>
        <taxon>Tracheophyta</taxon>
        <taxon>Spermatophyta</taxon>
        <taxon>Magnoliopsida</taxon>
        <taxon>Liliopsida</taxon>
        <taxon>Poales</taxon>
        <taxon>Poaceae</taxon>
        <taxon>PACMAD clade</taxon>
        <taxon>Panicoideae</taxon>
        <taxon>Andropogonodae</taxon>
        <taxon>Andropogoneae</taxon>
        <taxon>Tripsacinae</taxon>
        <taxon>Zea</taxon>
    </lineage>
</organism>
<dbReference type="PANTHER" id="PTHR47955">
    <property type="entry name" value="CYTOCHROME P450 FAMILY 71 PROTEIN"/>
    <property type="match status" value="1"/>
</dbReference>
<evidence type="ECO:0000256" key="5">
    <source>
        <dbReference type="ARBA" id="ARBA00006484"/>
    </source>
</evidence>
<keyword evidence="21" id="KW-0443">Lipid metabolism</keyword>
<feature type="binding site" evidence="20">
    <location>
        <begin position="572"/>
        <end position="575"/>
    </location>
    <ligand>
        <name>NADP(+)</name>
        <dbReference type="ChEBI" id="CHEBI:58349"/>
    </ligand>
</feature>
<comment type="caution">
    <text evidence="24">The sequence shown here is derived from an EMBL/GenBank/DDBJ whole genome shotgun (WGS) entry which is preliminary data.</text>
</comment>
<evidence type="ECO:0000256" key="18">
    <source>
        <dbReference type="ARBA" id="ARBA00048508"/>
    </source>
</evidence>
<feature type="binding site" evidence="20">
    <location>
        <position position="748"/>
    </location>
    <ligand>
        <name>NADP(+)</name>
        <dbReference type="ChEBI" id="CHEBI:58349"/>
    </ligand>
</feature>
<evidence type="ECO:0000313" key="24">
    <source>
        <dbReference type="EMBL" id="PWZ43853.1"/>
    </source>
</evidence>
<evidence type="ECO:0000256" key="21">
    <source>
        <dbReference type="RuleBase" id="RU366074"/>
    </source>
</evidence>
<dbReference type="NCBIfam" id="TIGR01830">
    <property type="entry name" value="3oxo_ACP_reduc"/>
    <property type="match status" value="1"/>
</dbReference>
<dbReference type="InterPro" id="IPR057326">
    <property type="entry name" value="KR_dom"/>
</dbReference>
<dbReference type="Proteomes" id="UP000251960">
    <property type="component" value="Chromosome 10"/>
</dbReference>
<evidence type="ECO:0000256" key="16">
    <source>
        <dbReference type="ARBA" id="ARBA00023033"/>
    </source>
</evidence>
<evidence type="ECO:0000256" key="2">
    <source>
        <dbReference type="ARBA" id="ARBA00004370"/>
    </source>
</evidence>
<keyword evidence="15" id="KW-0408">Iron</keyword>
<evidence type="ECO:0000256" key="10">
    <source>
        <dbReference type="ARBA" id="ARBA00022640"/>
    </source>
</evidence>
<evidence type="ECO:0000256" key="19">
    <source>
        <dbReference type="PIRSR" id="PIRSR611284-1"/>
    </source>
</evidence>
<dbReference type="Gene3D" id="1.10.630.10">
    <property type="entry name" value="Cytochrome P450"/>
    <property type="match status" value="1"/>
</dbReference>
<dbReference type="FunFam" id="1.10.630.10:FF:000055">
    <property type="entry name" value="Cytochrome P450 71A26"/>
    <property type="match status" value="1"/>
</dbReference>
<evidence type="ECO:0000256" key="7">
    <source>
        <dbReference type="ARBA" id="ARBA00012948"/>
    </source>
</evidence>
<accession>A0A3L6G5G4</accession>
<dbReference type="GO" id="GO:0016020">
    <property type="term" value="C:membrane"/>
    <property type="evidence" value="ECO:0007669"/>
    <property type="project" value="UniProtKB-SubCell"/>
</dbReference>
<gene>
    <name evidence="24" type="primary">CYP71C2_1</name>
    <name evidence="24" type="ORF">Zm00014a_017772</name>
</gene>
<evidence type="ECO:0000256" key="12">
    <source>
        <dbReference type="ARBA" id="ARBA00022723"/>
    </source>
</evidence>
<keyword evidence="10" id="KW-0934">Plastid</keyword>
<dbReference type="SMART" id="SM00822">
    <property type="entry name" value="PKS_KR"/>
    <property type="match status" value="1"/>
</dbReference>
<dbReference type="CDD" id="cd11072">
    <property type="entry name" value="CYP71-like"/>
    <property type="match status" value="1"/>
</dbReference>
<sequence length="808" mass="86805">MAHEAAIVIDQLAGDSPSVKAVLSLLLVPVLLLFVLLRYFSTGATTNGTKGKKKLPPSPPALPLIGHLHLVGAHPHVSMRGLAARHGGEDLMLLRLGTVPTLVASSPRAAQAVLRTHDQSLASRPRSIFGDILGYGPSDVGFAPYGEGWRQAKKLVTTHLLNTKKVQSYRAAREEEVGVVIDKIRRAAMTGAAVDLSEVLSSFTTDMVCRAVAGRSFRVDGLDKVFKDVMDASMAVLGGFSLENFYPGLAKVAGGVLMWPGRRKAERLRDRWDEVLDKVIDQHASEAAAGGPLAARRLESDFTHVLLSAQEEYGLTRDGIKGIMADMFAAGTDTAYLVLEFTMAELMQHQDVMARLQAEVRSSMPAKGHHQGQGAITEEYLAGMPYLKAVVKETLRLHPPSPLLLPHQSLEECAIDGYVVPAGTTVFVNVWAIGRDPRLWDAAEEFMPERFVVDKGATATAAEGVVDFRGSDFQFLPFGSGRRMCPGMNFALANVEIMLANLVCHFDWRVEGGANDIDMTEVFGLTVHRKEKLVLAPSFHLFSGVQTHVAAVEQAIVKDATKLEAPVVVVTGASRGIGKATALALGKAGCKVLVNYARSSKEAEEVSKEIEASGGEAITFGGDVSKEADVESMMKAALDKWGTIDVLVNNAGITRDTLLMRMKKSQWQDVIDLNLTGVFLCTQAATKVMMKKRKGKIINIASVVGLTGNVGQANYSAAKAGVIGFTKTVAREYASRNINVNAIAPGFIASDMTAELGEELEKKILSTIPLGRYGQPEEVAGLVEFLALNPAASYMTGQVLTIDGGMVM</sequence>
<keyword evidence="9" id="KW-0349">Heme</keyword>
<dbReference type="SUPFAM" id="SSF48264">
    <property type="entry name" value="Cytochrome P450"/>
    <property type="match status" value="1"/>
</dbReference>
<reference evidence="24 25" key="1">
    <citation type="journal article" date="2018" name="Nat. Genet.">
        <title>Extensive intraspecific gene order and gene structural variations between Mo17 and other maize genomes.</title>
        <authorList>
            <person name="Sun S."/>
            <person name="Zhou Y."/>
            <person name="Chen J."/>
            <person name="Shi J."/>
            <person name="Zhao H."/>
            <person name="Zhao H."/>
            <person name="Song W."/>
            <person name="Zhang M."/>
            <person name="Cui Y."/>
            <person name="Dong X."/>
            <person name="Liu H."/>
            <person name="Ma X."/>
            <person name="Jiao Y."/>
            <person name="Wang B."/>
            <person name="Wei X."/>
            <person name="Stein J.C."/>
            <person name="Glaubitz J.C."/>
            <person name="Lu F."/>
            <person name="Yu G."/>
            <person name="Liang C."/>
            <person name="Fengler K."/>
            <person name="Li B."/>
            <person name="Rafalski A."/>
            <person name="Schnable P.S."/>
            <person name="Ware D.H."/>
            <person name="Buckler E.S."/>
            <person name="Lai J."/>
        </authorList>
    </citation>
    <scope>NUCLEOTIDE SEQUENCE [LARGE SCALE GENOMIC DNA]</scope>
    <source>
        <strain evidence="25">cv. Missouri 17</strain>
        <tissue evidence="24">Seedling</tissue>
    </source>
</reference>
<proteinExistence type="inferred from homology"/>
<dbReference type="AlphaFoldDB" id="A0A3L6G5G4"/>
<dbReference type="GO" id="GO:0009507">
    <property type="term" value="C:chloroplast"/>
    <property type="evidence" value="ECO:0007669"/>
    <property type="project" value="UniProtKB-SubCell"/>
</dbReference>
<dbReference type="Pfam" id="PF00067">
    <property type="entry name" value="p450"/>
    <property type="match status" value="1"/>
</dbReference>
<evidence type="ECO:0000256" key="22">
    <source>
        <dbReference type="SAM" id="Phobius"/>
    </source>
</evidence>
<evidence type="ECO:0000256" key="3">
    <source>
        <dbReference type="ARBA" id="ARBA00005179"/>
    </source>
</evidence>
<comment type="catalytic activity">
    <reaction evidence="18 21">
        <text>a (3R)-hydroxyacyl-[ACP] + NADP(+) = a 3-oxoacyl-[ACP] + NADPH + H(+)</text>
        <dbReference type="Rhea" id="RHEA:17397"/>
        <dbReference type="Rhea" id="RHEA-COMP:9916"/>
        <dbReference type="Rhea" id="RHEA-COMP:9945"/>
        <dbReference type="ChEBI" id="CHEBI:15378"/>
        <dbReference type="ChEBI" id="CHEBI:57783"/>
        <dbReference type="ChEBI" id="CHEBI:58349"/>
        <dbReference type="ChEBI" id="CHEBI:78776"/>
        <dbReference type="ChEBI" id="CHEBI:78827"/>
        <dbReference type="EC" id="1.1.1.100"/>
    </reaction>
</comment>
<dbReference type="InterPro" id="IPR017972">
    <property type="entry name" value="Cyt_P450_CS"/>
</dbReference>
<evidence type="ECO:0000256" key="9">
    <source>
        <dbReference type="ARBA" id="ARBA00022617"/>
    </source>
</evidence>
<dbReference type="Gene3D" id="3.40.50.720">
    <property type="entry name" value="NAD(P)-binding Rossmann-like Domain"/>
    <property type="match status" value="1"/>
</dbReference>
<dbReference type="GO" id="GO:0016705">
    <property type="term" value="F:oxidoreductase activity, acting on paired donors, with incorporation or reduction of molecular oxygen"/>
    <property type="evidence" value="ECO:0007669"/>
    <property type="project" value="InterPro"/>
</dbReference>
<dbReference type="EC" id="1.1.1.100" evidence="7 21"/>
<dbReference type="GO" id="GO:0005506">
    <property type="term" value="F:iron ion binding"/>
    <property type="evidence" value="ECO:0007669"/>
    <property type="project" value="InterPro"/>
</dbReference>
<evidence type="ECO:0000313" key="25">
    <source>
        <dbReference type="Proteomes" id="UP000251960"/>
    </source>
</evidence>
<feature type="domain" description="Ketoreductase" evidence="23">
    <location>
        <begin position="566"/>
        <end position="746"/>
    </location>
</feature>
<dbReference type="EMBL" id="NCVQ01000002">
    <property type="protein sequence ID" value="PWZ43853.1"/>
    <property type="molecule type" value="Genomic_DNA"/>
</dbReference>
<dbReference type="UniPathway" id="UPA00094"/>
<keyword evidence="14 21" id="KW-0560">Oxidoreductase</keyword>
<feature type="active site" description="Proton acceptor" evidence="19">
    <location>
        <position position="715"/>
    </location>
</feature>
<evidence type="ECO:0000256" key="1">
    <source>
        <dbReference type="ARBA" id="ARBA00001971"/>
    </source>
</evidence>
<keyword evidence="8" id="KW-0150">Chloroplast</keyword>
<dbReference type="SUPFAM" id="SSF51735">
    <property type="entry name" value="NAD(P)-binding Rossmann-fold domains"/>
    <property type="match status" value="1"/>
</dbReference>
<feature type="binding site" evidence="20">
    <location>
        <position position="650"/>
    </location>
    <ligand>
        <name>NADP(+)</name>
        <dbReference type="ChEBI" id="CHEBI:58349"/>
    </ligand>
</feature>
<keyword evidence="13 22" id="KW-1133">Transmembrane helix</keyword>
<evidence type="ECO:0000256" key="8">
    <source>
        <dbReference type="ARBA" id="ARBA00022528"/>
    </source>
</evidence>
<keyword evidence="21" id="KW-0275">Fatty acid biosynthesis</keyword>
<dbReference type="GO" id="GO:0051287">
    <property type="term" value="F:NAD binding"/>
    <property type="evidence" value="ECO:0007669"/>
    <property type="project" value="UniProtKB-UniRule"/>
</dbReference>
<protein>
    <recommendedName>
        <fullName evidence="7 21">3-oxoacyl-[acyl-carrier-protein] reductase</fullName>
        <ecNumber evidence="7 21">1.1.1.100</ecNumber>
    </recommendedName>
</protein>
<evidence type="ECO:0000256" key="20">
    <source>
        <dbReference type="PIRSR" id="PIRSR611284-2"/>
    </source>
</evidence>